<dbReference type="PIRSF" id="PIRSF033239">
    <property type="entry name" value="ExoD"/>
    <property type="match status" value="1"/>
</dbReference>
<dbReference type="Pfam" id="PF06055">
    <property type="entry name" value="ExoD"/>
    <property type="match status" value="1"/>
</dbReference>
<sequence>MDLAGDLRNLEQLIDRIDLAAAERSKVKLDDILNEIGYRSFGPIVLLAGLITLAPLIGDIPGVPTLMALLVLLTAGQMLFRRQHIWMPRWIVGRTLPSDKLRKGLAWCRKPAQKIDKVIKPRLTQLINGPGLSVLAIGSVVVALAMPAMEIVPFSANGGGLALVMFGLAMISRDGLLALFAVIVTGGTLAFILNSLL</sequence>
<dbReference type="EMBL" id="APLQ01000011">
    <property type="protein sequence ID" value="ENO15147.1"/>
    <property type="molecule type" value="Genomic_DNA"/>
</dbReference>
<protein>
    <submittedName>
        <fullName evidence="2">Exopolysaccharide biosynthesis protein</fullName>
    </submittedName>
</protein>
<comment type="caution">
    <text evidence="2">The sequence shown here is derived from an EMBL/GenBank/DDBJ whole genome shotgun (WGS) entry which is preliminary data.</text>
</comment>
<dbReference type="Proteomes" id="UP000013165">
    <property type="component" value="Unassembled WGS sequence"/>
</dbReference>
<proteinExistence type="predicted"/>
<dbReference type="HOGENOM" id="CLU_093444_1_0_6"/>
<feature type="transmembrane region" description="Helical" evidence="1">
    <location>
        <begin position="36"/>
        <end position="57"/>
    </location>
</feature>
<dbReference type="eggNOG" id="COG3932">
    <property type="taxonomic scope" value="Bacteria"/>
</dbReference>
<name>N6WVU5_9GAMM</name>
<keyword evidence="1" id="KW-0812">Transmembrane</keyword>
<keyword evidence="1" id="KW-0472">Membrane</keyword>
<evidence type="ECO:0000256" key="1">
    <source>
        <dbReference type="SAM" id="Phobius"/>
    </source>
</evidence>
<evidence type="ECO:0000313" key="3">
    <source>
        <dbReference type="Proteomes" id="UP000013165"/>
    </source>
</evidence>
<dbReference type="OrthoDB" id="8635607at2"/>
<dbReference type="PANTHER" id="PTHR41795">
    <property type="entry name" value="EXOPOLYSACCHARIDE SYNTHESIS PROTEIN"/>
    <property type="match status" value="1"/>
</dbReference>
<feature type="transmembrane region" description="Helical" evidence="1">
    <location>
        <begin position="176"/>
        <end position="196"/>
    </location>
</feature>
<dbReference type="STRING" id="626887.J057_07351"/>
<dbReference type="PATRIC" id="fig|626887.3.peg.1458"/>
<organism evidence="2 3">
    <name type="scientific">Marinobacter nanhaiticus D15-8W</name>
    <dbReference type="NCBI Taxonomy" id="626887"/>
    <lineage>
        <taxon>Bacteria</taxon>
        <taxon>Pseudomonadati</taxon>
        <taxon>Pseudomonadota</taxon>
        <taxon>Gammaproteobacteria</taxon>
        <taxon>Pseudomonadales</taxon>
        <taxon>Marinobacteraceae</taxon>
        <taxon>Marinobacter</taxon>
    </lineage>
</organism>
<reference evidence="2 3" key="1">
    <citation type="journal article" date="2013" name="Genome Announc.">
        <title>Genome Sequence of the Polycyclic Aromatic Hydrocarbon-Degrading Bacterium Strain Marinobacter nanhaiticus D15-8WT.</title>
        <authorList>
            <person name="Cui Z."/>
            <person name="Gao W."/>
            <person name="Li Q."/>
            <person name="Xu G."/>
            <person name="Zheng L."/>
        </authorList>
    </citation>
    <scope>NUCLEOTIDE SEQUENCE [LARGE SCALE GENOMIC DNA]</scope>
    <source>
        <strain evidence="2 3">D15-8W</strain>
    </source>
</reference>
<dbReference type="InterPro" id="IPR010331">
    <property type="entry name" value="ExoD"/>
</dbReference>
<accession>N6WVU5</accession>
<feature type="transmembrane region" description="Helical" evidence="1">
    <location>
        <begin position="126"/>
        <end position="145"/>
    </location>
</feature>
<dbReference type="AlphaFoldDB" id="N6WVU5"/>
<gene>
    <name evidence="2" type="ORF">J057_07351</name>
</gene>
<feature type="transmembrane region" description="Helical" evidence="1">
    <location>
        <begin position="63"/>
        <end position="80"/>
    </location>
</feature>
<dbReference type="PANTHER" id="PTHR41795:SF1">
    <property type="entry name" value="EXOPOLYSACCHARIDE SYNTHESIS PROTEIN"/>
    <property type="match status" value="1"/>
</dbReference>
<evidence type="ECO:0000313" key="2">
    <source>
        <dbReference type="EMBL" id="ENO15147.1"/>
    </source>
</evidence>
<keyword evidence="3" id="KW-1185">Reference proteome</keyword>
<feature type="transmembrane region" description="Helical" evidence="1">
    <location>
        <begin position="151"/>
        <end position="169"/>
    </location>
</feature>
<keyword evidence="1" id="KW-1133">Transmembrane helix</keyword>